<evidence type="ECO:0000256" key="2">
    <source>
        <dbReference type="SAM" id="Phobius"/>
    </source>
</evidence>
<dbReference type="Proteomes" id="UP000465361">
    <property type="component" value="Unassembled WGS sequence"/>
</dbReference>
<gene>
    <name evidence="3" type="ORF">MBOT_17800</name>
</gene>
<reference evidence="3 4" key="1">
    <citation type="journal article" date="2019" name="Emerg. Microbes Infect.">
        <title>Comprehensive subspecies identification of 175 nontuberculous mycobacteria species based on 7547 genomic profiles.</title>
        <authorList>
            <person name="Matsumoto Y."/>
            <person name="Kinjo T."/>
            <person name="Motooka D."/>
            <person name="Nabeya D."/>
            <person name="Jung N."/>
            <person name="Uechi K."/>
            <person name="Horii T."/>
            <person name="Iida T."/>
            <person name="Fujita J."/>
            <person name="Nakamura S."/>
        </authorList>
    </citation>
    <scope>NUCLEOTIDE SEQUENCE [LARGE SCALE GENOMIC DNA]</scope>
    <source>
        <strain evidence="3 4">JCM 17322</strain>
    </source>
</reference>
<keyword evidence="2" id="KW-0812">Transmembrane</keyword>
<comment type="caution">
    <text evidence="3">The sequence shown here is derived from an EMBL/GenBank/DDBJ whole genome shotgun (WGS) entry which is preliminary data.</text>
</comment>
<keyword evidence="2" id="KW-1133">Transmembrane helix</keyword>
<accession>A0A7I9XXB8</accession>
<evidence type="ECO:0000313" key="3">
    <source>
        <dbReference type="EMBL" id="GFG74415.1"/>
    </source>
</evidence>
<feature type="transmembrane region" description="Helical" evidence="2">
    <location>
        <begin position="68"/>
        <end position="91"/>
    </location>
</feature>
<dbReference type="AlphaFoldDB" id="A0A7I9XXB8"/>
<evidence type="ECO:0000313" key="4">
    <source>
        <dbReference type="Proteomes" id="UP000465361"/>
    </source>
</evidence>
<evidence type="ECO:0000256" key="1">
    <source>
        <dbReference type="SAM" id="MobiDB-lite"/>
    </source>
</evidence>
<organism evidence="3 4">
    <name type="scientific">Mycobacterium botniense</name>
    <dbReference type="NCBI Taxonomy" id="84962"/>
    <lineage>
        <taxon>Bacteria</taxon>
        <taxon>Bacillati</taxon>
        <taxon>Actinomycetota</taxon>
        <taxon>Actinomycetes</taxon>
        <taxon>Mycobacteriales</taxon>
        <taxon>Mycobacteriaceae</taxon>
        <taxon>Mycobacterium</taxon>
    </lineage>
</organism>
<dbReference type="RefSeq" id="WP_163756155.1">
    <property type="nucleotide sequence ID" value="NZ_BLKW01000002.1"/>
</dbReference>
<name>A0A7I9XXB8_9MYCO</name>
<keyword evidence="2" id="KW-0472">Membrane</keyword>
<evidence type="ECO:0008006" key="5">
    <source>
        <dbReference type="Google" id="ProtNLM"/>
    </source>
</evidence>
<keyword evidence="4" id="KW-1185">Reference proteome</keyword>
<dbReference type="EMBL" id="BLKW01000002">
    <property type="protein sequence ID" value="GFG74415.1"/>
    <property type="molecule type" value="Genomic_DNA"/>
</dbReference>
<proteinExistence type="predicted"/>
<sequence length="218" mass="22043">MTADDTDVSPPGDETVASMSHGAGGDETEVVPPVTEVAPELAWSACEDEAGLEPAPAAGRSWARTCGYAALIGVVPAGLLILIFGFPWYWFSPRSSAPAPSVAAPTPAPTVAALPPAGSAPPPAVRTLGPVAVPPPSTVTVTAVPPATVTVQAAPTLPPTDSSWTPEQLATSTCDVLWGGGSQADAIQFVRNKTGWDFGPAQRWTAQATSITCPGAGH</sequence>
<feature type="region of interest" description="Disordered" evidence="1">
    <location>
        <begin position="1"/>
        <end position="30"/>
    </location>
</feature>
<protein>
    <recommendedName>
        <fullName evidence="5">DUF732 domain-containing protein</fullName>
    </recommendedName>
</protein>